<keyword evidence="19" id="KW-0675">Receptor</keyword>
<dbReference type="Gene3D" id="3.30.200.20">
    <property type="entry name" value="Phosphorylase Kinase, domain 1"/>
    <property type="match status" value="1"/>
</dbReference>
<keyword evidence="12" id="KW-0325">Glycoprotein</keyword>
<evidence type="ECO:0000256" key="9">
    <source>
        <dbReference type="ARBA" id="ARBA00022840"/>
    </source>
</evidence>
<evidence type="ECO:0000256" key="12">
    <source>
        <dbReference type="ARBA" id="ARBA00023180"/>
    </source>
</evidence>
<keyword evidence="9 15" id="KW-0067">ATP-binding</keyword>
<evidence type="ECO:0000256" key="14">
    <source>
        <dbReference type="ARBA" id="ARBA00048679"/>
    </source>
</evidence>
<keyword evidence="6" id="KW-0732">Signal</keyword>
<evidence type="ECO:0000256" key="17">
    <source>
        <dbReference type="SAM" id="Phobius"/>
    </source>
</evidence>
<dbReference type="GO" id="GO:0005524">
    <property type="term" value="F:ATP binding"/>
    <property type="evidence" value="ECO:0007669"/>
    <property type="project" value="UniProtKB-UniRule"/>
</dbReference>
<dbReference type="SUPFAM" id="SSF56112">
    <property type="entry name" value="Protein kinase-like (PK-like)"/>
    <property type="match status" value="1"/>
</dbReference>
<evidence type="ECO:0000256" key="15">
    <source>
        <dbReference type="PROSITE-ProRule" id="PRU10141"/>
    </source>
</evidence>
<sequence length="494" mass="55795">MQRLQQRKLSDLEQGAVIMVRLSDFPFGLKVSSQAIVGFPGFDLSCTENHHTLLELPISVKMYVKDIDYRSQTINVYDPDMCLSMHLKNLNLSTSSFHFYKNSQTAYGFFNCTSRTVDLAANGPKCAFCEAENKRCKLKSNSTSQEIECYEHLRTSRGARKTPLITGLVLVSLLLVIVVLLLSYKYRKDKADRENRVKIEKFLEDYRALKPTRYSYADIKRITNDFNDKLGEGGYGAVFKGKLSHEIVVAVKILNNSKGNGEEFINEVGTIGRFITRALVYEFLPNESLEKFKFATNGNKHVLCWEKLLDIALGAAKGIQNLHQGCEQRVLHFDIKPNNILLDHNFNPKISDFGLAKLGSKDQSAVLMTTARGTMGYIAPEVFTRNFGNVPYKSDVYSFGMLLLEMVAGRKNIDVNVENTSQFYFPEWIYNHLEQGEELRICIGEEGEAEIAKKLAIVAASRPGFFSIKGCKLVISSSILMRIKENVNRKAATF</sequence>
<evidence type="ECO:0000256" key="6">
    <source>
        <dbReference type="ARBA" id="ARBA00022729"/>
    </source>
</evidence>
<dbReference type="InterPro" id="IPR045874">
    <property type="entry name" value="LRK10/LRL21-25-like"/>
</dbReference>
<evidence type="ECO:0000313" key="19">
    <source>
        <dbReference type="EMBL" id="EEF48971.1"/>
    </source>
</evidence>
<evidence type="ECO:0000256" key="11">
    <source>
        <dbReference type="ARBA" id="ARBA00023136"/>
    </source>
</evidence>
<gene>
    <name evidence="19" type="ORF">RCOM_1579750</name>
</gene>
<evidence type="ECO:0000313" key="20">
    <source>
        <dbReference type="Proteomes" id="UP000008311"/>
    </source>
</evidence>
<dbReference type="GO" id="GO:0030247">
    <property type="term" value="F:polysaccharide binding"/>
    <property type="evidence" value="ECO:0007669"/>
    <property type="project" value="InterPro"/>
</dbReference>
<keyword evidence="8 19" id="KW-0418">Kinase</keyword>
<keyword evidence="5 17" id="KW-0812">Transmembrane</keyword>
<dbReference type="GO" id="GO:0016020">
    <property type="term" value="C:membrane"/>
    <property type="evidence" value="ECO:0007669"/>
    <property type="project" value="UniProtKB-SubCell"/>
</dbReference>
<evidence type="ECO:0000256" key="13">
    <source>
        <dbReference type="ARBA" id="ARBA00047899"/>
    </source>
</evidence>
<comment type="subcellular location">
    <subcellularLocation>
        <location evidence="1">Membrane</location>
        <topology evidence="1">Single-pass type I membrane protein</topology>
    </subcellularLocation>
</comment>
<reference evidence="20" key="1">
    <citation type="journal article" date="2010" name="Nat. Biotechnol.">
        <title>Draft genome sequence of the oilseed species Ricinus communis.</title>
        <authorList>
            <person name="Chan A.P."/>
            <person name="Crabtree J."/>
            <person name="Zhao Q."/>
            <person name="Lorenzi H."/>
            <person name="Orvis J."/>
            <person name="Puiu D."/>
            <person name="Melake-Berhan A."/>
            <person name="Jones K.M."/>
            <person name="Redman J."/>
            <person name="Chen G."/>
            <person name="Cahoon E.B."/>
            <person name="Gedil M."/>
            <person name="Stanke M."/>
            <person name="Haas B.J."/>
            <person name="Wortman J.R."/>
            <person name="Fraser-Liggett C.M."/>
            <person name="Ravel J."/>
            <person name="Rabinowicz P.D."/>
        </authorList>
    </citation>
    <scope>NUCLEOTIDE SEQUENCE [LARGE SCALE GENOMIC DNA]</scope>
    <source>
        <strain evidence="20">cv. Hale</strain>
    </source>
</reference>
<comment type="catalytic activity">
    <reaction evidence="14">
        <text>L-seryl-[protein] + ATP = O-phospho-L-seryl-[protein] + ADP + H(+)</text>
        <dbReference type="Rhea" id="RHEA:17989"/>
        <dbReference type="Rhea" id="RHEA-COMP:9863"/>
        <dbReference type="Rhea" id="RHEA-COMP:11604"/>
        <dbReference type="ChEBI" id="CHEBI:15378"/>
        <dbReference type="ChEBI" id="CHEBI:29999"/>
        <dbReference type="ChEBI" id="CHEBI:30616"/>
        <dbReference type="ChEBI" id="CHEBI:83421"/>
        <dbReference type="ChEBI" id="CHEBI:456216"/>
        <dbReference type="EC" id="2.7.11.1"/>
    </reaction>
</comment>
<feature type="transmembrane region" description="Helical" evidence="17">
    <location>
        <begin position="164"/>
        <end position="184"/>
    </location>
</feature>
<dbReference type="InterPro" id="IPR008271">
    <property type="entry name" value="Ser/Thr_kinase_AS"/>
</dbReference>
<dbReference type="PROSITE" id="PS50011">
    <property type="entry name" value="PROTEIN_KINASE_DOM"/>
    <property type="match status" value="1"/>
</dbReference>
<keyword evidence="4" id="KW-0808">Transferase</keyword>
<comment type="catalytic activity">
    <reaction evidence="13">
        <text>L-threonyl-[protein] + ATP = O-phospho-L-threonyl-[protein] + ADP + H(+)</text>
        <dbReference type="Rhea" id="RHEA:46608"/>
        <dbReference type="Rhea" id="RHEA-COMP:11060"/>
        <dbReference type="Rhea" id="RHEA-COMP:11605"/>
        <dbReference type="ChEBI" id="CHEBI:15378"/>
        <dbReference type="ChEBI" id="CHEBI:30013"/>
        <dbReference type="ChEBI" id="CHEBI:30616"/>
        <dbReference type="ChEBI" id="CHEBI:61977"/>
        <dbReference type="ChEBI" id="CHEBI:456216"/>
        <dbReference type="EC" id="2.7.11.1"/>
    </reaction>
</comment>
<dbReference type="FunFam" id="1.10.510.10:FF:001023">
    <property type="entry name" value="Os07g0541700 protein"/>
    <property type="match status" value="1"/>
</dbReference>
<keyword evidence="20" id="KW-1185">Reference proteome</keyword>
<feature type="domain" description="Protein kinase" evidence="18">
    <location>
        <begin position="224"/>
        <end position="480"/>
    </location>
</feature>
<evidence type="ECO:0000256" key="4">
    <source>
        <dbReference type="ARBA" id="ARBA00022679"/>
    </source>
</evidence>
<dbReference type="AlphaFoldDB" id="B9RIJ9"/>
<dbReference type="PROSITE" id="PS00107">
    <property type="entry name" value="PROTEIN_KINASE_ATP"/>
    <property type="match status" value="1"/>
</dbReference>
<dbReference type="Proteomes" id="UP000008311">
    <property type="component" value="Unassembled WGS sequence"/>
</dbReference>
<proteinExistence type="inferred from homology"/>
<keyword evidence="7 15" id="KW-0547">Nucleotide-binding</keyword>
<dbReference type="GO" id="GO:0004674">
    <property type="term" value="F:protein serine/threonine kinase activity"/>
    <property type="evidence" value="ECO:0007669"/>
    <property type="project" value="UniProtKB-KW"/>
</dbReference>
<dbReference type="Pfam" id="PF00069">
    <property type="entry name" value="Pkinase"/>
    <property type="match status" value="1"/>
</dbReference>
<dbReference type="Pfam" id="PF13947">
    <property type="entry name" value="GUB_WAK_bind"/>
    <property type="match status" value="1"/>
</dbReference>
<feature type="binding site" evidence="15">
    <location>
        <position position="252"/>
    </location>
    <ligand>
        <name>ATP</name>
        <dbReference type="ChEBI" id="CHEBI:30616"/>
    </ligand>
</feature>
<keyword evidence="10 17" id="KW-1133">Transmembrane helix</keyword>
<keyword evidence="3 16" id="KW-0723">Serine/threonine-protein kinase</keyword>
<evidence type="ECO:0000256" key="7">
    <source>
        <dbReference type="ARBA" id="ARBA00022741"/>
    </source>
</evidence>
<dbReference type="EC" id="2.7.11.1" evidence="2"/>
<evidence type="ECO:0000256" key="10">
    <source>
        <dbReference type="ARBA" id="ARBA00022989"/>
    </source>
</evidence>
<dbReference type="eggNOG" id="KOG1187">
    <property type="taxonomic scope" value="Eukaryota"/>
</dbReference>
<evidence type="ECO:0000256" key="2">
    <source>
        <dbReference type="ARBA" id="ARBA00012513"/>
    </source>
</evidence>
<evidence type="ECO:0000256" key="16">
    <source>
        <dbReference type="RuleBase" id="RU000304"/>
    </source>
</evidence>
<name>B9RIJ9_RICCO</name>
<dbReference type="InterPro" id="IPR011009">
    <property type="entry name" value="Kinase-like_dom_sf"/>
</dbReference>
<dbReference type="InParanoid" id="B9RIJ9"/>
<dbReference type="PANTHER" id="PTHR27009">
    <property type="entry name" value="RUST RESISTANCE KINASE LR10-RELATED"/>
    <property type="match status" value="1"/>
</dbReference>
<evidence type="ECO:0000259" key="18">
    <source>
        <dbReference type="PROSITE" id="PS50011"/>
    </source>
</evidence>
<dbReference type="InterPro" id="IPR025287">
    <property type="entry name" value="WAK_GUB"/>
</dbReference>
<evidence type="ECO:0000256" key="1">
    <source>
        <dbReference type="ARBA" id="ARBA00004479"/>
    </source>
</evidence>
<accession>B9RIJ9</accession>
<evidence type="ECO:0000256" key="8">
    <source>
        <dbReference type="ARBA" id="ARBA00022777"/>
    </source>
</evidence>
<dbReference type="Gene3D" id="1.10.510.10">
    <property type="entry name" value="Transferase(Phosphotransferase) domain 1"/>
    <property type="match status" value="1"/>
</dbReference>
<protein>
    <recommendedName>
        <fullName evidence="2">non-specific serine/threonine protein kinase</fullName>
        <ecNumber evidence="2">2.7.11.1</ecNumber>
    </recommendedName>
</protein>
<evidence type="ECO:0000256" key="5">
    <source>
        <dbReference type="ARBA" id="ARBA00022692"/>
    </source>
</evidence>
<keyword evidence="11 17" id="KW-0472">Membrane</keyword>
<comment type="similarity">
    <text evidence="16">Belongs to the protein kinase superfamily.</text>
</comment>
<evidence type="ECO:0000256" key="3">
    <source>
        <dbReference type="ARBA" id="ARBA00022527"/>
    </source>
</evidence>
<organism evidence="19 20">
    <name type="scientific">Ricinus communis</name>
    <name type="common">Castor bean</name>
    <dbReference type="NCBI Taxonomy" id="3988"/>
    <lineage>
        <taxon>Eukaryota</taxon>
        <taxon>Viridiplantae</taxon>
        <taxon>Streptophyta</taxon>
        <taxon>Embryophyta</taxon>
        <taxon>Tracheophyta</taxon>
        <taxon>Spermatophyta</taxon>
        <taxon>Magnoliopsida</taxon>
        <taxon>eudicotyledons</taxon>
        <taxon>Gunneridae</taxon>
        <taxon>Pentapetalae</taxon>
        <taxon>rosids</taxon>
        <taxon>fabids</taxon>
        <taxon>Malpighiales</taxon>
        <taxon>Euphorbiaceae</taxon>
        <taxon>Acalyphoideae</taxon>
        <taxon>Acalypheae</taxon>
        <taxon>Ricinus</taxon>
    </lineage>
</organism>
<dbReference type="STRING" id="3988.B9RIJ9"/>
<dbReference type="SMART" id="SM00220">
    <property type="entry name" value="S_TKc"/>
    <property type="match status" value="1"/>
</dbReference>
<dbReference type="InterPro" id="IPR000719">
    <property type="entry name" value="Prot_kinase_dom"/>
</dbReference>
<dbReference type="PROSITE" id="PS00108">
    <property type="entry name" value="PROTEIN_KINASE_ST"/>
    <property type="match status" value="1"/>
</dbReference>
<dbReference type="EMBL" id="EQ973781">
    <property type="protein sequence ID" value="EEF48971.1"/>
    <property type="molecule type" value="Genomic_DNA"/>
</dbReference>
<dbReference type="InterPro" id="IPR017441">
    <property type="entry name" value="Protein_kinase_ATP_BS"/>
</dbReference>